<dbReference type="AlphaFoldDB" id="A0A074ZVJ5"/>
<protein>
    <submittedName>
        <fullName evidence="1">Uncharacterized protein</fullName>
    </submittedName>
</protein>
<proteinExistence type="predicted"/>
<name>A0A074ZVJ5_OPIVI</name>
<keyword evidence="2" id="KW-1185">Reference proteome</keyword>
<dbReference type="GeneID" id="20327134"/>
<reference evidence="1 2" key="1">
    <citation type="submission" date="2013-11" db="EMBL/GenBank/DDBJ databases">
        <title>Opisthorchis viverrini - life in the bile duct.</title>
        <authorList>
            <person name="Young N.D."/>
            <person name="Nagarajan N."/>
            <person name="Lin S.J."/>
            <person name="Korhonen P.K."/>
            <person name="Jex A.R."/>
            <person name="Hall R.S."/>
            <person name="Safavi-Hemami H."/>
            <person name="Kaewkong W."/>
            <person name="Bertrand D."/>
            <person name="Gao S."/>
            <person name="Seet Q."/>
            <person name="Wongkham S."/>
            <person name="Teh B.T."/>
            <person name="Wongkham C."/>
            <person name="Intapan P.M."/>
            <person name="Maleewong W."/>
            <person name="Yang X."/>
            <person name="Hu M."/>
            <person name="Wang Z."/>
            <person name="Hofmann A."/>
            <person name="Sternberg P.W."/>
            <person name="Tan P."/>
            <person name="Wang J."/>
            <person name="Gasser R.B."/>
        </authorList>
    </citation>
    <scope>NUCLEOTIDE SEQUENCE [LARGE SCALE GENOMIC DNA]</scope>
</reference>
<dbReference type="EMBL" id="KL596645">
    <property type="protein sequence ID" value="KER31498.1"/>
    <property type="molecule type" value="Genomic_DNA"/>
</dbReference>
<evidence type="ECO:0000313" key="2">
    <source>
        <dbReference type="Proteomes" id="UP000054324"/>
    </source>
</evidence>
<dbReference type="OrthoDB" id="6253936at2759"/>
<organism evidence="1 2">
    <name type="scientific">Opisthorchis viverrini</name>
    <name type="common">Southeast Asian liver fluke</name>
    <dbReference type="NCBI Taxonomy" id="6198"/>
    <lineage>
        <taxon>Eukaryota</taxon>
        <taxon>Metazoa</taxon>
        <taxon>Spiralia</taxon>
        <taxon>Lophotrochozoa</taxon>
        <taxon>Platyhelminthes</taxon>
        <taxon>Trematoda</taxon>
        <taxon>Digenea</taxon>
        <taxon>Opisthorchiida</taxon>
        <taxon>Opisthorchiata</taxon>
        <taxon>Opisthorchiidae</taxon>
        <taxon>Opisthorchis</taxon>
    </lineage>
</organism>
<accession>A0A074ZVJ5</accession>
<gene>
    <name evidence="1" type="ORF">T265_12966</name>
</gene>
<dbReference type="KEGG" id="ovi:T265_12966"/>
<dbReference type="RefSeq" id="XP_009164779.1">
    <property type="nucleotide sequence ID" value="XM_009166515.1"/>
</dbReference>
<dbReference type="Proteomes" id="UP000054324">
    <property type="component" value="Unassembled WGS sequence"/>
</dbReference>
<sequence length="209" mass="23125">CWWLRDFVEHILIILTFEQSSSCPHAIILVAIPIWEVLAVWPVDRHNQGMLLGRLSRRQALRVLVSRANMFTNSNVKIQISPACAGGVSVTSSPRMSDVRSSNSGTAIGYALLMNSNKSETRLQWCGLTRTTTGGQEDDCPNEGLNLSLFFSRSTCNRLGCRLLVYQPMIISYRAICFPQSAKGFIGLGLSKVTVSDVFACHCWSSAHL</sequence>
<feature type="non-terminal residue" evidence="1">
    <location>
        <position position="1"/>
    </location>
</feature>
<evidence type="ECO:0000313" key="1">
    <source>
        <dbReference type="EMBL" id="KER31498.1"/>
    </source>
</evidence>
<dbReference type="CTD" id="20327134"/>
<feature type="non-terminal residue" evidence="1">
    <location>
        <position position="209"/>
    </location>
</feature>